<accession>A0A0D7X6J2</accession>
<dbReference type="GO" id="GO:0016879">
    <property type="term" value="F:ligase activity, forming carbon-nitrogen bonds"/>
    <property type="evidence" value="ECO:0007669"/>
    <property type="project" value="UniProtKB-UniRule"/>
</dbReference>
<dbReference type="Proteomes" id="UP000032534">
    <property type="component" value="Unassembled WGS sequence"/>
</dbReference>
<dbReference type="EC" id="6.3.4.-" evidence="3"/>
<dbReference type="AlphaFoldDB" id="A0A0D7X6J2"/>
<evidence type="ECO:0000256" key="1">
    <source>
        <dbReference type="ARBA" id="ARBA00022598"/>
    </source>
</evidence>
<comment type="caution">
    <text evidence="4">The sequence shown here is derived from an EMBL/GenBank/DDBJ whole genome shotgun (WGS) entry which is preliminary data.</text>
</comment>
<dbReference type="InterPro" id="IPR008513">
    <property type="entry name" value="tRNA(Met)_cyd_acetate_ligase"/>
</dbReference>
<protein>
    <recommendedName>
        <fullName evidence="3">tRNA(Met) cytidine acetate ligase</fullName>
        <ecNumber evidence="3">6.3.4.-</ecNumber>
    </recommendedName>
</protein>
<keyword evidence="1 3" id="KW-0436">Ligase</keyword>
<evidence type="ECO:0000313" key="5">
    <source>
        <dbReference type="Proteomes" id="UP000032534"/>
    </source>
</evidence>
<feature type="binding site" evidence="3">
    <location>
        <position position="168"/>
    </location>
    <ligand>
        <name>ATP</name>
        <dbReference type="ChEBI" id="CHEBI:30616"/>
    </ligand>
</feature>
<sequence length="411" mass="44009">MKTLGIIVEYNPLHNGHTHHWKESLRITGAQRTVAVMSGPFLQRGEPAIVDKWSRTEMALAMGVDLVLELPVAYAVQPAEWFAHGAVALLRATGVVDALCFGSESGDIAPLRALARVLAAEPAELKAGIAQRLSSGASYPAAYAGAAAALAAEGTDGAALAALMQQPNNTLGLHYLIALERLDSAIKPFTVARTGSGYHEAVAPADGVIASATAIRRLLLDGGPEAASPYVPAATLEILRREWQAGRAPLQWEAFSQPLLNALITRSPQQLAELHEVTEGLEHRLRQSLYTLPQPSVEALLAAVKTKRYTRTKLQRMFTHILLNHAKADMAPSELAKGPGYIRVLGFNGAGRELLAQMKQTATLPVWVKPSAGSHPHLDWDTAAAAIHAAGMPSPAIRDMYADYLRPPVMV</sequence>
<keyword evidence="3" id="KW-0067">ATP-binding</keyword>
<comment type="caution">
    <text evidence="3">Lacks conserved residue(s) required for the propagation of feature annotation.</text>
</comment>
<dbReference type="EMBL" id="JTHP01000004">
    <property type="protein sequence ID" value="KJD46991.1"/>
    <property type="molecule type" value="Genomic_DNA"/>
</dbReference>
<dbReference type="SUPFAM" id="SSF52374">
    <property type="entry name" value="Nucleotidylyl transferase"/>
    <property type="match status" value="1"/>
</dbReference>
<dbReference type="Pfam" id="PF05636">
    <property type="entry name" value="HIGH_NTase1"/>
    <property type="match status" value="1"/>
</dbReference>
<dbReference type="PANTHER" id="PTHR37825">
    <property type="entry name" value="TRNA(MET) CYTIDINE ACETATE LIGASE"/>
    <property type="match status" value="1"/>
</dbReference>
<dbReference type="NCBIfam" id="NF010191">
    <property type="entry name" value="PRK13670.1"/>
    <property type="match status" value="1"/>
</dbReference>
<keyword evidence="3" id="KW-0963">Cytoplasm</keyword>
<comment type="subcellular location">
    <subcellularLocation>
        <location evidence="3">Cytoplasm</location>
    </subcellularLocation>
</comment>
<dbReference type="GO" id="GO:0005524">
    <property type="term" value="F:ATP binding"/>
    <property type="evidence" value="ECO:0007669"/>
    <property type="project" value="UniProtKB-KW"/>
</dbReference>
<evidence type="ECO:0000256" key="2">
    <source>
        <dbReference type="ARBA" id="ARBA00022694"/>
    </source>
</evidence>
<comment type="function">
    <text evidence="3">Catalyzes the formation of N(4)-acetylcytidine (ac(4)C) at the wobble position of elongator tRNA(Met), using acetate and ATP as substrates. First activates an acetate ion to form acetyladenylate (Ac-AMP) and then transfers the acetyl group to tRNA to form ac(4)C34.</text>
</comment>
<gene>
    <name evidence="3" type="primary">tmcAL</name>
    <name evidence="4" type="ORF">QD47_04065</name>
</gene>
<keyword evidence="3" id="KW-0820">tRNA-binding</keyword>
<dbReference type="HAMAP" id="MF_01539">
    <property type="entry name" value="TmcAL"/>
    <property type="match status" value="1"/>
</dbReference>
<evidence type="ECO:0000313" key="4">
    <source>
        <dbReference type="EMBL" id="KJD46991.1"/>
    </source>
</evidence>
<keyword evidence="3" id="KW-0547">Nucleotide-binding</keyword>
<keyword evidence="5" id="KW-1185">Reference proteome</keyword>
<proteinExistence type="inferred from homology"/>
<dbReference type="Gene3D" id="3.40.50.620">
    <property type="entry name" value="HUPs"/>
    <property type="match status" value="1"/>
</dbReference>
<comment type="similarity">
    <text evidence="3">Belongs to the TmcAL family.</text>
</comment>
<dbReference type="GO" id="GO:0006400">
    <property type="term" value="P:tRNA modification"/>
    <property type="evidence" value="ECO:0007669"/>
    <property type="project" value="UniProtKB-UniRule"/>
</dbReference>
<keyword evidence="4" id="KW-0808">Transferase</keyword>
<dbReference type="GO" id="GO:0016740">
    <property type="term" value="F:transferase activity"/>
    <property type="evidence" value="ECO:0007669"/>
    <property type="project" value="UniProtKB-KW"/>
</dbReference>
<dbReference type="InterPro" id="IPR014729">
    <property type="entry name" value="Rossmann-like_a/b/a_fold"/>
</dbReference>
<organism evidence="4 5">
    <name type="scientific">Paenibacillus terrae</name>
    <dbReference type="NCBI Taxonomy" id="159743"/>
    <lineage>
        <taxon>Bacteria</taxon>
        <taxon>Bacillati</taxon>
        <taxon>Bacillota</taxon>
        <taxon>Bacilli</taxon>
        <taxon>Bacillales</taxon>
        <taxon>Paenibacillaceae</taxon>
        <taxon>Paenibacillus</taxon>
    </lineage>
</organism>
<dbReference type="OrthoDB" id="9769796at2"/>
<feature type="binding site" evidence="3">
    <location>
        <begin position="7"/>
        <end position="20"/>
    </location>
    <ligand>
        <name>ATP</name>
        <dbReference type="ChEBI" id="CHEBI:30616"/>
    </ligand>
</feature>
<dbReference type="GO" id="GO:0000049">
    <property type="term" value="F:tRNA binding"/>
    <property type="evidence" value="ECO:0007669"/>
    <property type="project" value="UniProtKB-KW"/>
</dbReference>
<dbReference type="PANTHER" id="PTHR37825:SF1">
    <property type="entry name" value="TRNA(MET) CYTIDINE ACETATE LIGASE"/>
    <property type="match status" value="1"/>
</dbReference>
<name>A0A0D7X6J2_9BACL</name>
<keyword evidence="3" id="KW-0694">RNA-binding</keyword>
<dbReference type="RefSeq" id="WP_044644906.1">
    <property type="nucleotide sequence ID" value="NZ_JTHP01000004.1"/>
</dbReference>
<dbReference type="PATRIC" id="fig|159743.3.peg.875"/>
<keyword evidence="2 3" id="KW-0819">tRNA processing</keyword>
<reference evidence="4 5" key="1">
    <citation type="submission" date="2014-11" db="EMBL/GenBank/DDBJ databases">
        <title>Draft Genome Sequences of Paenibacillus polymyxa NRRL B-30509 and Paenibacillus terrae NRRL B-30644, Strains from a Poultry Environment that Produce Tridecaptin A and Paenicidins.</title>
        <authorList>
            <person name="van Belkum M.J."/>
            <person name="Lohans C.T."/>
            <person name="Vederas J.C."/>
        </authorList>
    </citation>
    <scope>NUCLEOTIDE SEQUENCE [LARGE SCALE GENOMIC DNA]</scope>
    <source>
        <strain evidence="4 5">NRRL B-30644</strain>
    </source>
</reference>
<comment type="catalytic activity">
    <reaction evidence="3">
        <text>cytidine(34) in elongator tRNA(Met) + acetate + ATP = N(4)-acetylcytidine(34) in elongator tRNA(Met) + AMP + diphosphate</text>
        <dbReference type="Rhea" id="RHEA:58144"/>
        <dbReference type="Rhea" id="RHEA-COMP:10693"/>
        <dbReference type="Rhea" id="RHEA-COMP:10694"/>
        <dbReference type="ChEBI" id="CHEBI:30089"/>
        <dbReference type="ChEBI" id="CHEBI:30616"/>
        <dbReference type="ChEBI" id="CHEBI:33019"/>
        <dbReference type="ChEBI" id="CHEBI:74900"/>
        <dbReference type="ChEBI" id="CHEBI:82748"/>
        <dbReference type="ChEBI" id="CHEBI:456215"/>
    </reaction>
</comment>
<feature type="binding site" evidence="3">
    <location>
        <position position="102"/>
    </location>
    <ligand>
        <name>ATP</name>
        <dbReference type="ChEBI" id="CHEBI:30616"/>
    </ligand>
</feature>
<evidence type="ECO:0000256" key="3">
    <source>
        <dbReference type="HAMAP-Rule" id="MF_01539"/>
    </source>
</evidence>
<feature type="binding site" evidence="3">
    <location>
        <position position="193"/>
    </location>
    <ligand>
        <name>ATP</name>
        <dbReference type="ChEBI" id="CHEBI:30616"/>
    </ligand>
</feature>
<dbReference type="GO" id="GO:0005737">
    <property type="term" value="C:cytoplasm"/>
    <property type="evidence" value="ECO:0007669"/>
    <property type="project" value="UniProtKB-SubCell"/>
</dbReference>